<dbReference type="Proteomes" id="UP001153269">
    <property type="component" value="Unassembled WGS sequence"/>
</dbReference>
<feature type="compositionally biased region" description="Polar residues" evidence="1">
    <location>
        <begin position="203"/>
        <end position="216"/>
    </location>
</feature>
<name>A0A9N7TPI9_PLEPL</name>
<feature type="compositionally biased region" description="Polar residues" evidence="1">
    <location>
        <begin position="177"/>
        <end position="191"/>
    </location>
</feature>
<feature type="region of interest" description="Disordered" evidence="1">
    <location>
        <begin position="152"/>
        <end position="233"/>
    </location>
</feature>
<dbReference type="EMBL" id="CADEAL010000176">
    <property type="protein sequence ID" value="CAB1415814.1"/>
    <property type="molecule type" value="Genomic_DNA"/>
</dbReference>
<gene>
    <name evidence="2" type="ORF">PLEPLA_LOCUS3532</name>
</gene>
<reference evidence="2" key="1">
    <citation type="submission" date="2020-03" db="EMBL/GenBank/DDBJ databases">
        <authorList>
            <person name="Weist P."/>
        </authorList>
    </citation>
    <scope>NUCLEOTIDE SEQUENCE</scope>
</reference>
<organism evidence="2 3">
    <name type="scientific">Pleuronectes platessa</name>
    <name type="common">European plaice</name>
    <dbReference type="NCBI Taxonomy" id="8262"/>
    <lineage>
        <taxon>Eukaryota</taxon>
        <taxon>Metazoa</taxon>
        <taxon>Chordata</taxon>
        <taxon>Craniata</taxon>
        <taxon>Vertebrata</taxon>
        <taxon>Euteleostomi</taxon>
        <taxon>Actinopterygii</taxon>
        <taxon>Neopterygii</taxon>
        <taxon>Teleostei</taxon>
        <taxon>Neoteleostei</taxon>
        <taxon>Acanthomorphata</taxon>
        <taxon>Carangaria</taxon>
        <taxon>Pleuronectiformes</taxon>
        <taxon>Pleuronectoidei</taxon>
        <taxon>Pleuronectidae</taxon>
        <taxon>Pleuronectes</taxon>
    </lineage>
</organism>
<evidence type="ECO:0000256" key="1">
    <source>
        <dbReference type="SAM" id="MobiDB-lite"/>
    </source>
</evidence>
<evidence type="ECO:0000313" key="2">
    <source>
        <dbReference type="EMBL" id="CAB1415814.1"/>
    </source>
</evidence>
<evidence type="ECO:0000313" key="3">
    <source>
        <dbReference type="Proteomes" id="UP001153269"/>
    </source>
</evidence>
<protein>
    <submittedName>
        <fullName evidence="2">Uncharacterized protein</fullName>
    </submittedName>
</protein>
<dbReference type="AlphaFoldDB" id="A0A9N7TPI9"/>
<proteinExistence type="predicted"/>
<keyword evidence="3" id="KW-1185">Reference proteome</keyword>
<accession>A0A9N7TPI9</accession>
<feature type="compositionally biased region" description="Basic and acidic residues" evidence="1">
    <location>
        <begin position="218"/>
        <end position="233"/>
    </location>
</feature>
<comment type="caution">
    <text evidence="2">The sequence shown here is derived from an EMBL/GenBank/DDBJ whole genome shotgun (WGS) entry which is preliminary data.</text>
</comment>
<sequence length="233" mass="25013">MSPSPSRPSVDSGVSLEALQASVKLAAEDTEDLTRCLWLRELDSSIRVPEDDRKCLQCRLERAFCAPSLPVCTGIPAGPGREEYFAPRKPGAFAFLAAADCNPWFGFVTRIHSRTRLETSPGRSPAPRGPSAYRCDRGSFVLSTSTAPTTPRCLGGASSAHLQGANAESSPPDWLQTPETLSAASLQQHSGSPGRHVRRQMESESVSGLSETSFTSAAHKESGHRRPGDYTTV</sequence>